<gene>
    <name evidence="3" type="ORF">QBC35DRAFT_442651</name>
</gene>
<organism evidence="3 4">
    <name type="scientific">Podospora australis</name>
    <dbReference type="NCBI Taxonomy" id="1536484"/>
    <lineage>
        <taxon>Eukaryota</taxon>
        <taxon>Fungi</taxon>
        <taxon>Dikarya</taxon>
        <taxon>Ascomycota</taxon>
        <taxon>Pezizomycotina</taxon>
        <taxon>Sordariomycetes</taxon>
        <taxon>Sordariomycetidae</taxon>
        <taxon>Sordariales</taxon>
        <taxon>Podosporaceae</taxon>
        <taxon>Podospora</taxon>
    </lineage>
</organism>
<dbReference type="AlphaFoldDB" id="A0AAN6WL49"/>
<evidence type="ECO:0000256" key="1">
    <source>
        <dbReference type="SAM" id="MobiDB-lite"/>
    </source>
</evidence>
<accession>A0AAN6WL49</accession>
<feature type="region of interest" description="Disordered" evidence="1">
    <location>
        <begin position="676"/>
        <end position="699"/>
    </location>
</feature>
<dbReference type="Pfam" id="PF26639">
    <property type="entry name" value="Het-6_barrel"/>
    <property type="match status" value="1"/>
</dbReference>
<evidence type="ECO:0000313" key="3">
    <source>
        <dbReference type="EMBL" id="KAK4183821.1"/>
    </source>
</evidence>
<dbReference type="InterPro" id="IPR052895">
    <property type="entry name" value="HetReg/Transcr_Mod"/>
</dbReference>
<feature type="domain" description="Heterokaryon incompatibility" evidence="2">
    <location>
        <begin position="199"/>
        <end position="313"/>
    </location>
</feature>
<dbReference type="Pfam" id="PF06985">
    <property type="entry name" value="HET"/>
    <property type="match status" value="1"/>
</dbReference>
<sequence>MDFPPFRYSPLITPTSIRLIQLQSSPSKSGLLECTIKTLDLSQLKANRTSWNSADCYVALSYTWGNPTSIIEQPINLPKAVPSDIQDRTESLPWAFESQGPDNLRLFNDDLPTREYVLHKRSLPRHNNPCVGSQQESPTVPILVDGCILRVQRNLHDFLQHLARIRQLAPPDWEFCGTESDEYWTKKAWAEMPLAQALYSPIWIDAICINQADMEERVSQVQMMDEMYREASRVFAWLGPPDGFTEDALDALEALYLFATYGPVSGNYNIMDDNPTSKLTFTSFEPEMDIVSWVAIFSFFQRSWFSRAWVAQEAIFGDKGIGIVHGDKIIPWECLIMVTELLEKSGLHMDINRLGSNLLAGQPLSNSVRGFRKVASYALVDRPIREISLGSNLLEGDGITFLSSARSVRSRLRMQPDHILTDFPPLLRVLSLFRNAGATDPRDKVFAFLNIATEQENIATGLVPDYTASVQDVFKRTTQTIMEHTRSLSILSHVQEPEDTKIQGLPLWVPDFSVPLCCTPFDTGDDDVYYRASGASVEAWYQIHDDGTLEVETVMFDAILFSPGVGDETTDLSNQILQTILSIAPDYPIGRFEWVDIEDKKPKPPIRDPTDNKLISEILASWEPAHDSENDDYDYDDDTRLDWEREFGIHLAHAKEMEQSGSLRDALSKENAAGEWFDCPSSPVPPQDAKSEKPHRHRAGKRLKIHTVTRIEALWRTLTGNSLPAAIPGAQYLVAGSDTTYPAPRALGNGFCNWILASLLEMRYLFHRLKRIRLDTKQENESAEDEQTNNALPNAAATRFRHALALWSAVYNEVYIDRAAQDTFDVHDDDLPFPDLDEMEKEEYLYQMAPKFLPCATRIKEALRKEIPEIEIPTTKIEDLQVVLNGLEREQALTHFTKEEQDEMIQFERRMETMVRGRRLFVTHGGLLGLGPQSLFQGEGQRCPYEVHIVKGAKVPFVLRTTPEEGKYKLIGEAYVFGIMDGEIEDMLKTQDWCEYKKIKLG</sequence>
<dbReference type="EMBL" id="MU864522">
    <property type="protein sequence ID" value="KAK4183821.1"/>
    <property type="molecule type" value="Genomic_DNA"/>
</dbReference>
<dbReference type="PANTHER" id="PTHR24148">
    <property type="entry name" value="ANKYRIN REPEAT DOMAIN-CONTAINING PROTEIN 39 HOMOLOG-RELATED"/>
    <property type="match status" value="1"/>
</dbReference>
<evidence type="ECO:0000259" key="2">
    <source>
        <dbReference type="Pfam" id="PF06985"/>
    </source>
</evidence>
<reference evidence="3" key="1">
    <citation type="journal article" date="2023" name="Mol. Phylogenet. Evol.">
        <title>Genome-scale phylogeny and comparative genomics of the fungal order Sordariales.</title>
        <authorList>
            <person name="Hensen N."/>
            <person name="Bonometti L."/>
            <person name="Westerberg I."/>
            <person name="Brannstrom I.O."/>
            <person name="Guillou S."/>
            <person name="Cros-Aarteil S."/>
            <person name="Calhoun S."/>
            <person name="Haridas S."/>
            <person name="Kuo A."/>
            <person name="Mondo S."/>
            <person name="Pangilinan J."/>
            <person name="Riley R."/>
            <person name="LaButti K."/>
            <person name="Andreopoulos B."/>
            <person name="Lipzen A."/>
            <person name="Chen C."/>
            <person name="Yan M."/>
            <person name="Daum C."/>
            <person name="Ng V."/>
            <person name="Clum A."/>
            <person name="Steindorff A."/>
            <person name="Ohm R.A."/>
            <person name="Martin F."/>
            <person name="Silar P."/>
            <person name="Natvig D.O."/>
            <person name="Lalanne C."/>
            <person name="Gautier V."/>
            <person name="Ament-Velasquez S.L."/>
            <person name="Kruys A."/>
            <person name="Hutchinson M.I."/>
            <person name="Powell A.J."/>
            <person name="Barry K."/>
            <person name="Miller A.N."/>
            <person name="Grigoriev I.V."/>
            <person name="Debuchy R."/>
            <person name="Gladieux P."/>
            <person name="Hiltunen Thoren M."/>
            <person name="Johannesson H."/>
        </authorList>
    </citation>
    <scope>NUCLEOTIDE SEQUENCE</scope>
    <source>
        <strain evidence="3">PSN309</strain>
    </source>
</reference>
<name>A0AAN6WL49_9PEZI</name>
<proteinExistence type="predicted"/>
<evidence type="ECO:0000313" key="4">
    <source>
        <dbReference type="Proteomes" id="UP001302126"/>
    </source>
</evidence>
<dbReference type="InterPro" id="IPR010730">
    <property type="entry name" value="HET"/>
</dbReference>
<comment type="caution">
    <text evidence="3">The sequence shown here is derived from an EMBL/GenBank/DDBJ whole genome shotgun (WGS) entry which is preliminary data.</text>
</comment>
<dbReference type="Proteomes" id="UP001302126">
    <property type="component" value="Unassembled WGS sequence"/>
</dbReference>
<dbReference type="PANTHER" id="PTHR24148:SF73">
    <property type="entry name" value="HET DOMAIN PROTEIN (AFU_ORTHOLOGUE AFUA_8G01020)"/>
    <property type="match status" value="1"/>
</dbReference>
<keyword evidence="4" id="KW-1185">Reference proteome</keyword>
<protein>
    <submittedName>
        <fullName evidence="3">Heterokaryon incompatibility protein-domain-containing protein</fullName>
    </submittedName>
</protein>
<reference evidence="3" key="2">
    <citation type="submission" date="2023-05" db="EMBL/GenBank/DDBJ databases">
        <authorList>
            <consortium name="Lawrence Berkeley National Laboratory"/>
            <person name="Steindorff A."/>
            <person name="Hensen N."/>
            <person name="Bonometti L."/>
            <person name="Westerberg I."/>
            <person name="Brannstrom I.O."/>
            <person name="Guillou S."/>
            <person name="Cros-Aarteil S."/>
            <person name="Calhoun S."/>
            <person name="Haridas S."/>
            <person name="Kuo A."/>
            <person name="Mondo S."/>
            <person name="Pangilinan J."/>
            <person name="Riley R."/>
            <person name="Labutti K."/>
            <person name="Andreopoulos B."/>
            <person name="Lipzen A."/>
            <person name="Chen C."/>
            <person name="Yanf M."/>
            <person name="Daum C."/>
            <person name="Ng V."/>
            <person name="Clum A."/>
            <person name="Ohm R."/>
            <person name="Martin F."/>
            <person name="Silar P."/>
            <person name="Natvig D."/>
            <person name="Lalanne C."/>
            <person name="Gautier V."/>
            <person name="Ament-Velasquez S.L."/>
            <person name="Kruys A."/>
            <person name="Hutchinson M.I."/>
            <person name="Powell A.J."/>
            <person name="Barry K."/>
            <person name="Miller A.N."/>
            <person name="Grigoriev I.V."/>
            <person name="Debuchy R."/>
            <person name="Gladieux P."/>
            <person name="Thoren M.H."/>
            <person name="Johannesson H."/>
        </authorList>
    </citation>
    <scope>NUCLEOTIDE SEQUENCE</scope>
    <source>
        <strain evidence="3">PSN309</strain>
    </source>
</reference>